<protein>
    <submittedName>
        <fullName evidence="1">Uncharacterized protein</fullName>
    </submittedName>
</protein>
<dbReference type="Proteomes" id="UP000594262">
    <property type="component" value="Unplaced"/>
</dbReference>
<evidence type="ECO:0000313" key="1">
    <source>
        <dbReference type="EnsemblMetazoa" id="CLYHEMP002201.2"/>
    </source>
</evidence>
<accession>A0A7M5WQJ6</accession>
<keyword evidence="2" id="KW-1185">Reference proteome</keyword>
<proteinExistence type="predicted"/>
<reference evidence="1" key="1">
    <citation type="submission" date="2021-01" db="UniProtKB">
        <authorList>
            <consortium name="EnsemblMetazoa"/>
        </authorList>
    </citation>
    <scope>IDENTIFICATION</scope>
</reference>
<dbReference type="AlphaFoldDB" id="A0A7M5WQJ6"/>
<dbReference type="EnsemblMetazoa" id="CLYHEMT002201.2">
    <property type="protein sequence ID" value="CLYHEMP002201.2"/>
    <property type="gene ID" value="CLYHEMG002201"/>
</dbReference>
<evidence type="ECO:0000313" key="2">
    <source>
        <dbReference type="Proteomes" id="UP000594262"/>
    </source>
</evidence>
<name>A0A7M5WQJ6_9CNID</name>
<sequence length="123" mass="14088">KCQNEDCIRLLSANQAVCPGCNFKQQKEKKKLAVEYTVRKKECQNEDCSASLFCNQMTCHECGKKQKKVGKTAIDYKPVGKICLTTERYKIHGRLMGLEESTAPPKWISGLSFQEWKRSLDRP</sequence>
<organism evidence="1 2">
    <name type="scientific">Clytia hemisphaerica</name>
    <dbReference type="NCBI Taxonomy" id="252671"/>
    <lineage>
        <taxon>Eukaryota</taxon>
        <taxon>Metazoa</taxon>
        <taxon>Cnidaria</taxon>
        <taxon>Hydrozoa</taxon>
        <taxon>Hydroidolina</taxon>
        <taxon>Leptothecata</taxon>
        <taxon>Obeliida</taxon>
        <taxon>Clytiidae</taxon>
        <taxon>Clytia</taxon>
    </lineage>
</organism>